<accession>A0A2G9G7K8</accession>
<organism evidence="2 3">
    <name type="scientific">Handroanthus impetiginosus</name>
    <dbReference type="NCBI Taxonomy" id="429701"/>
    <lineage>
        <taxon>Eukaryota</taxon>
        <taxon>Viridiplantae</taxon>
        <taxon>Streptophyta</taxon>
        <taxon>Embryophyta</taxon>
        <taxon>Tracheophyta</taxon>
        <taxon>Spermatophyta</taxon>
        <taxon>Magnoliopsida</taxon>
        <taxon>eudicotyledons</taxon>
        <taxon>Gunneridae</taxon>
        <taxon>Pentapetalae</taxon>
        <taxon>asterids</taxon>
        <taxon>lamiids</taxon>
        <taxon>Lamiales</taxon>
        <taxon>Bignoniaceae</taxon>
        <taxon>Crescentiina</taxon>
        <taxon>Tabebuia alliance</taxon>
        <taxon>Handroanthus</taxon>
    </lineage>
</organism>
<evidence type="ECO:0000313" key="3">
    <source>
        <dbReference type="Proteomes" id="UP000231279"/>
    </source>
</evidence>
<feature type="transmembrane region" description="Helical" evidence="1">
    <location>
        <begin position="61"/>
        <end position="79"/>
    </location>
</feature>
<keyword evidence="1" id="KW-0812">Transmembrane</keyword>
<protein>
    <submittedName>
        <fullName evidence="2">Uncharacterized protein</fullName>
    </submittedName>
</protein>
<dbReference type="Proteomes" id="UP000231279">
    <property type="component" value="Unassembled WGS sequence"/>
</dbReference>
<proteinExistence type="predicted"/>
<dbReference type="EMBL" id="NKXS01006491">
    <property type="protein sequence ID" value="PIN01279.1"/>
    <property type="molecule type" value="Genomic_DNA"/>
</dbReference>
<comment type="caution">
    <text evidence="2">The sequence shown here is derived from an EMBL/GenBank/DDBJ whole genome shotgun (WGS) entry which is preliminary data.</text>
</comment>
<name>A0A2G9G7K8_9LAMI</name>
<keyword evidence="1" id="KW-0472">Membrane</keyword>
<evidence type="ECO:0000256" key="1">
    <source>
        <dbReference type="SAM" id="Phobius"/>
    </source>
</evidence>
<sequence>MVSCAAATTSMSLLASTVWYNTRVIVAPSQPFDSTGKQEDMENLFKLLWKIQSSIDTGIEMGTHFFLFLFLSFFFFCFFI</sequence>
<gene>
    <name evidence="2" type="ORF">CDL12_26213</name>
</gene>
<keyword evidence="1" id="KW-1133">Transmembrane helix</keyword>
<dbReference type="AlphaFoldDB" id="A0A2G9G7K8"/>
<reference evidence="3" key="1">
    <citation type="journal article" date="2018" name="Gigascience">
        <title>Genome assembly of the Pink Ipe (Handroanthus impetiginosus, Bignoniaceae), a highly valued, ecologically keystone Neotropical timber forest tree.</title>
        <authorList>
            <person name="Silva-Junior O.B."/>
            <person name="Grattapaglia D."/>
            <person name="Novaes E."/>
            <person name="Collevatti R.G."/>
        </authorList>
    </citation>
    <scope>NUCLEOTIDE SEQUENCE [LARGE SCALE GENOMIC DNA]</scope>
    <source>
        <strain evidence="3">cv. UFG-1</strain>
    </source>
</reference>
<evidence type="ECO:0000313" key="2">
    <source>
        <dbReference type="EMBL" id="PIN01279.1"/>
    </source>
</evidence>
<keyword evidence="3" id="KW-1185">Reference proteome</keyword>